<organism evidence="1 2">
    <name type="scientific">Luteimonas endophytica</name>
    <dbReference type="NCBI Taxonomy" id="3042023"/>
    <lineage>
        <taxon>Bacteria</taxon>
        <taxon>Pseudomonadati</taxon>
        <taxon>Pseudomonadota</taxon>
        <taxon>Gammaproteobacteria</taxon>
        <taxon>Lysobacterales</taxon>
        <taxon>Lysobacteraceae</taxon>
        <taxon>Luteimonas</taxon>
    </lineage>
</organism>
<sequence>MNKESRPPTELDNADVLEFARIDASVLHDPDGPYMVVDGTRLDSVPGLVIARNQYDAADILLFFCDADWYVLAAASCPTVAEAKHRAEREYRGVSRLWQHVAGA</sequence>
<evidence type="ECO:0000313" key="2">
    <source>
        <dbReference type="Proteomes" id="UP001156940"/>
    </source>
</evidence>
<evidence type="ECO:0000313" key="1">
    <source>
        <dbReference type="EMBL" id="MDH5822079.1"/>
    </source>
</evidence>
<comment type="caution">
    <text evidence="1">The sequence shown here is derived from an EMBL/GenBank/DDBJ whole genome shotgun (WGS) entry which is preliminary data.</text>
</comment>
<name>A0ABT6J5N4_9GAMM</name>
<dbReference type="Proteomes" id="UP001156940">
    <property type="component" value="Unassembled WGS sequence"/>
</dbReference>
<proteinExistence type="predicted"/>
<protein>
    <submittedName>
        <fullName evidence="1">Uncharacterized protein</fullName>
    </submittedName>
</protein>
<dbReference type="RefSeq" id="WP_280572924.1">
    <property type="nucleotide sequence ID" value="NZ_JARXRM010000016.1"/>
</dbReference>
<accession>A0ABT6J5N4</accession>
<gene>
    <name evidence="1" type="ORF">QFW77_03600</name>
</gene>
<dbReference type="EMBL" id="JARXRM010000016">
    <property type="protein sequence ID" value="MDH5822079.1"/>
    <property type="molecule type" value="Genomic_DNA"/>
</dbReference>
<reference evidence="1 2" key="1">
    <citation type="submission" date="2023-04" db="EMBL/GenBank/DDBJ databases">
        <title>Luteimonas endophyticus RD2P54.</title>
        <authorList>
            <person name="Sun J.-Q."/>
        </authorList>
    </citation>
    <scope>NUCLEOTIDE SEQUENCE [LARGE SCALE GENOMIC DNA]</scope>
    <source>
        <strain evidence="1 2">RD2P54</strain>
    </source>
</reference>
<keyword evidence="2" id="KW-1185">Reference proteome</keyword>